<evidence type="ECO:0000313" key="2">
    <source>
        <dbReference type="EMBL" id="RKH72254.1"/>
    </source>
</evidence>
<organism evidence="2 3">
    <name type="scientific">Corallococcus interemptor</name>
    <dbReference type="NCBI Taxonomy" id="2316720"/>
    <lineage>
        <taxon>Bacteria</taxon>
        <taxon>Pseudomonadati</taxon>
        <taxon>Myxococcota</taxon>
        <taxon>Myxococcia</taxon>
        <taxon>Myxococcales</taxon>
        <taxon>Cystobacterineae</taxon>
        <taxon>Myxococcaceae</taxon>
        <taxon>Corallococcus</taxon>
    </lineage>
</organism>
<evidence type="ECO:0000313" key="3">
    <source>
        <dbReference type="Proteomes" id="UP000282656"/>
    </source>
</evidence>
<dbReference type="EMBL" id="RAWM01000009">
    <property type="protein sequence ID" value="RKH72254.1"/>
    <property type="molecule type" value="Genomic_DNA"/>
</dbReference>
<accession>A0A3A8RA22</accession>
<feature type="chain" id="PRO_5017443451" description="DUF1598 domain-containing protein" evidence="1">
    <location>
        <begin position="23"/>
        <end position="493"/>
    </location>
</feature>
<feature type="signal peptide" evidence="1">
    <location>
        <begin position="1"/>
        <end position="22"/>
    </location>
</feature>
<evidence type="ECO:0000256" key="1">
    <source>
        <dbReference type="SAM" id="SignalP"/>
    </source>
</evidence>
<reference evidence="3" key="1">
    <citation type="submission" date="2018-09" db="EMBL/GenBank/DDBJ databases">
        <authorList>
            <person name="Livingstone P.G."/>
            <person name="Whitworth D.E."/>
        </authorList>
    </citation>
    <scope>NUCLEOTIDE SEQUENCE [LARGE SCALE GENOMIC DNA]</scope>
    <source>
        <strain evidence="3">AB047A</strain>
    </source>
</reference>
<protein>
    <recommendedName>
        <fullName evidence="4">DUF1598 domain-containing protein</fullName>
    </recommendedName>
</protein>
<comment type="caution">
    <text evidence="2">The sequence shown here is derived from an EMBL/GenBank/DDBJ whole genome shotgun (WGS) entry which is preliminary data.</text>
</comment>
<dbReference type="AlphaFoldDB" id="A0A3A8RA22"/>
<evidence type="ECO:0008006" key="4">
    <source>
        <dbReference type="Google" id="ProtNLM"/>
    </source>
</evidence>
<keyword evidence="1" id="KW-0732">Signal</keyword>
<proteinExistence type="predicted"/>
<keyword evidence="3" id="KW-1185">Reference proteome</keyword>
<dbReference type="PROSITE" id="PS51257">
    <property type="entry name" value="PROKAR_LIPOPROTEIN"/>
    <property type="match status" value="1"/>
</dbReference>
<sequence length="493" mass="54237">MRMHGAPRVLLCMLAITTAACAAGAPSRGATGVYAARPPPLAERLAGPPWSWMEPEQLAPDTGSQSDEELLAWLISADRAQRAEAQVRLLPRGESLLPGLESLAAGARDDEARSALLEFIQLLTRRRVHPELLGGHPELSALSAKAVARGQGLVAFWEVEPAPRELIEEQPVVLCGNDGRPVSRLRIEGRRLQELRDKLATLGGLALPGVERLLASPSATVRLQGVVLTAALGLRPIQATLERLRNDPGEVELDARYEASDLAVKAGRASWRSRVSISQRASLVARRLDAVGRQVREDDKPLYRIEDGIVEWLGGIRKTGAADDNPSLFDMLSGDLINGLRQGGGMDATDAQQYWNRVRPAWRLFWMTVGARVDDYRREDWFALLDSRNGYQLRQEPGSGDEAVLRIEAPVGVEAEVVAFPTVPNDAVVVQRGVLPLTLSFKEPVYTLGIRLRSGGDWVDSGPFFAPRKGARMTVWLQPEFFQRYLKERAARR</sequence>
<name>A0A3A8RA22_9BACT</name>
<gene>
    <name evidence="2" type="ORF">D7X96_05410</name>
</gene>
<dbReference type="Proteomes" id="UP000282656">
    <property type="component" value="Unassembled WGS sequence"/>
</dbReference>